<protein>
    <submittedName>
        <fullName evidence="1">Uncharacterized protein</fullName>
    </submittedName>
</protein>
<accession>A0A420DRW9</accession>
<dbReference type="Proteomes" id="UP000284407">
    <property type="component" value="Unassembled WGS sequence"/>
</dbReference>
<evidence type="ECO:0000313" key="1">
    <source>
        <dbReference type="EMBL" id="RKE96995.1"/>
    </source>
</evidence>
<sequence length="48" mass="5318">MLWAGLAKNHSRLEVPPKLIYVLLQFDTFRLGAAGLVADFGRAGSRFN</sequence>
<dbReference type="EMBL" id="RAQK01000001">
    <property type="protein sequence ID" value="RKE96995.1"/>
    <property type="molecule type" value="Genomic_DNA"/>
</dbReference>
<evidence type="ECO:0000313" key="2">
    <source>
        <dbReference type="Proteomes" id="UP000284407"/>
    </source>
</evidence>
<name>A0A420DRW9_9RHOB</name>
<comment type="caution">
    <text evidence="1">The sequence shown here is derived from an EMBL/GenBank/DDBJ whole genome shotgun (WGS) entry which is preliminary data.</text>
</comment>
<organism evidence="1 2">
    <name type="scientific">Sulfitobacter guttiformis</name>
    <dbReference type="NCBI Taxonomy" id="74349"/>
    <lineage>
        <taxon>Bacteria</taxon>
        <taxon>Pseudomonadati</taxon>
        <taxon>Pseudomonadota</taxon>
        <taxon>Alphaproteobacteria</taxon>
        <taxon>Rhodobacterales</taxon>
        <taxon>Roseobacteraceae</taxon>
        <taxon>Sulfitobacter</taxon>
    </lineage>
</organism>
<proteinExistence type="predicted"/>
<dbReference type="AlphaFoldDB" id="A0A420DRW9"/>
<keyword evidence="2" id="KW-1185">Reference proteome</keyword>
<gene>
    <name evidence="1" type="ORF">C8N30_1577</name>
</gene>
<reference evidence="1 2" key="1">
    <citation type="submission" date="2018-09" db="EMBL/GenBank/DDBJ databases">
        <title>Genomic Encyclopedia of Archaeal and Bacterial Type Strains, Phase II (KMG-II): from individual species to whole genera.</title>
        <authorList>
            <person name="Goeker M."/>
        </authorList>
    </citation>
    <scope>NUCLEOTIDE SEQUENCE [LARGE SCALE GENOMIC DNA]</scope>
    <source>
        <strain evidence="1 2">DSM 11458</strain>
    </source>
</reference>